<dbReference type="EMBL" id="JBCEZU010000056">
    <property type="protein sequence ID" value="KAK9535352.1"/>
    <property type="molecule type" value="Genomic_DNA"/>
</dbReference>
<dbReference type="InterPro" id="IPR016186">
    <property type="entry name" value="C-type_lectin-like/link_sf"/>
</dbReference>
<proteinExistence type="predicted"/>
<sequence length="253" mass="29392">MLMKSSSTCLFIFIFNLRLFEQVSYQYRRYVHVEIPLNWSLAQAYCRENHTDLATFRNELDAQQGLHNCTCWIGLQRDEDDPNVWKWSDGEESTFTHWLSGQPNDVLGVQEKCVIMLGTFWHDNTCNAPEHFLCYEDSILVKENKTWEEALEHCRSLETDSSSSRRNHRFDLRNFVGSNPDAKTAILDAQTPEVWIGLRFLAGEWLWLNGMPLREDLPACPAPGMYCGTMSKTGALWPMNCLERRNFFCSISD</sequence>
<keyword evidence="2" id="KW-0732">Signal</keyword>
<dbReference type="SUPFAM" id="SSF56436">
    <property type="entry name" value="C-type lectin-like"/>
    <property type="match status" value="2"/>
</dbReference>
<reference evidence="4 5" key="1">
    <citation type="journal article" date="2024" name="Genome Biol. Evol.">
        <title>Chromosome-level genome assembly of the viviparous eelpout Zoarces viviparus.</title>
        <authorList>
            <person name="Fuhrmann N."/>
            <person name="Brasseur M.V."/>
            <person name="Bakowski C.E."/>
            <person name="Podsiadlowski L."/>
            <person name="Prost S."/>
            <person name="Krehenwinkel H."/>
            <person name="Mayer C."/>
        </authorList>
    </citation>
    <scope>NUCLEOTIDE SEQUENCE [LARGE SCALE GENOMIC DNA]</scope>
    <source>
        <strain evidence="4">NO-MEL_2022_Ind0_liver</strain>
    </source>
</reference>
<accession>A0AAW1FKE5</accession>
<evidence type="ECO:0000313" key="5">
    <source>
        <dbReference type="Proteomes" id="UP001488805"/>
    </source>
</evidence>
<dbReference type="Gene3D" id="3.10.100.10">
    <property type="entry name" value="Mannose-Binding Protein A, subunit A"/>
    <property type="match status" value="2"/>
</dbReference>
<evidence type="ECO:0000256" key="1">
    <source>
        <dbReference type="ARBA" id="ARBA00023157"/>
    </source>
</evidence>
<keyword evidence="1" id="KW-1015">Disulfide bond</keyword>
<feature type="domain" description="C-type lectin" evidence="3">
    <location>
        <begin position="134"/>
        <end position="250"/>
    </location>
</feature>
<dbReference type="AlphaFoldDB" id="A0AAW1FKE5"/>
<evidence type="ECO:0000259" key="3">
    <source>
        <dbReference type="PROSITE" id="PS50041"/>
    </source>
</evidence>
<feature type="signal peptide" evidence="2">
    <location>
        <begin position="1"/>
        <end position="25"/>
    </location>
</feature>
<evidence type="ECO:0000313" key="4">
    <source>
        <dbReference type="EMBL" id="KAK9535352.1"/>
    </source>
</evidence>
<dbReference type="InterPro" id="IPR016187">
    <property type="entry name" value="CTDL_fold"/>
</dbReference>
<dbReference type="InterPro" id="IPR001304">
    <property type="entry name" value="C-type_lectin-like"/>
</dbReference>
<comment type="caution">
    <text evidence="4">The sequence shown here is derived from an EMBL/GenBank/DDBJ whole genome shotgun (WGS) entry which is preliminary data.</text>
</comment>
<dbReference type="InterPro" id="IPR018378">
    <property type="entry name" value="C-type_lectin_CS"/>
</dbReference>
<dbReference type="SMART" id="SM00034">
    <property type="entry name" value="CLECT"/>
    <property type="match status" value="2"/>
</dbReference>
<dbReference type="Proteomes" id="UP001488805">
    <property type="component" value="Unassembled WGS sequence"/>
</dbReference>
<dbReference type="PROSITE" id="PS50041">
    <property type="entry name" value="C_TYPE_LECTIN_2"/>
    <property type="match status" value="2"/>
</dbReference>
<evidence type="ECO:0000256" key="2">
    <source>
        <dbReference type="SAM" id="SignalP"/>
    </source>
</evidence>
<dbReference type="Pfam" id="PF00059">
    <property type="entry name" value="Lectin_C"/>
    <property type="match status" value="1"/>
</dbReference>
<dbReference type="PANTHER" id="PTHR45784">
    <property type="entry name" value="C-TYPE LECTIN DOMAIN FAMILY 20 MEMBER A-RELATED"/>
    <property type="match status" value="1"/>
</dbReference>
<feature type="domain" description="C-type lectin" evidence="3">
    <location>
        <begin position="25"/>
        <end position="135"/>
    </location>
</feature>
<dbReference type="PANTHER" id="PTHR45784:SF8">
    <property type="entry name" value="C-TYPE MANNOSE RECEPTOR 2-RELATED"/>
    <property type="match status" value="1"/>
</dbReference>
<protein>
    <recommendedName>
        <fullName evidence="3">C-type lectin domain-containing protein</fullName>
    </recommendedName>
</protein>
<keyword evidence="5" id="KW-1185">Reference proteome</keyword>
<gene>
    <name evidence="4" type="ORF">VZT92_007736</name>
</gene>
<name>A0AAW1FKE5_ZOAVI</name>
<feature type="chain" id="PRO_5043754904" description="C-type lectin domain-containing protein" evidence="2">
    <location>
        <begin position="26"/>
        <end position="253"/>
    </location>
</feature>
<dbReference type="PROSITE" id="PS00615">
    <property type="entry name" value="C_TYPE_LECTIN_1"/>
    <property type="match status" value="1"/>
</dbReference>
<organism evidence="4 5">
    <name type="scientific">Zoarces viviparus</name>
    <name type="common">Viviparous eelpout</name>
    <name type="synonym">Blennius viviparus</name>
    <dbReference type="NCBI Taxonomy" id="48416"/>
    <lineage>
        <taxon>Eukaryota</taxon>
        <taxon>Metazoa</taxon>
        <taxon>Chordata</taxon>
        <taxon>Craniata</taxon>
        <taxon>Vertebrata</taxon>
        <taxon>Euteleostomi</taxon>
        <taxon>Actinopterygii</taxon>
        <taxon>Neopterygii</taxon>
        <taxon>Teleostei</taxon>
        <taxon>Neoteleostei</taxon>
        <taxon>Acanthomorphata</taxon>
        <taxon>Eupercaria</taxon>
        <taxon>Perciformes</taxon>
        <taxon>Cottioidei</taxon>
        <taxon>Zoarcales</taxon>
        <taxon>Zoarcidae</taxon>
        <taxon>Zoarcinae</taxon>
        <taxon>Zoarces</taxon>
    </lineage>
</organism>